<dbReference type="EMBL" id="CM004471">
    <property type="protein sequence ID" value="OCT86794.1"/>
    <property type="molecule type" value="Genomic_DNA"/>
</dbReference>
<organism evidence="3 4">
    <name type="scientific">Xenopus laevis</name>
    <name type="common">African clawed frog</name>
    <dbReference type="NCBI Taxonomy" id="8355"/>
    <lineage>
        <taxon>Eukaryota</taxon>
        <taxon>Metazoa</taxon>
        <taxon>Chordata</taxon>
        <taxon>Craniata</taxon>
        <taxon>Vertebrata</taxon>
        <taxon>Euteleostomi</taxon>
        <taxon>Amphibia</taxon>
        <taxon>Batrachia</taxon>
        <taxon>Anura</taxon>
        <taxon>Pipoidea</taxon>
        <taxon>Pipidae</taxon>
        <taxon>Xenopodinae</taxon>
        <taxon>Xenopus</taxon>
        <taxon>Xenopus</taxon>
    </lineage>
</organism>
<protein>
    <submittedName>
        <fullName evidence="3">Uncharacterized protein</fullName>
    </submittedName>
</protein>
<evidence type="ECO:0000256" key="1">
    <source>
        <dbReference type="SAM" id="Coils"/>
    </source>
</evidence>
<name>A0A974HQN7_XENLA</name>
<dbReference type="Proteomes" id="UP000694892">
    <property type="component" value="Chromosome 3S"/>
</dbReference>
<sequence>MSFADIASTTNKKAETFGFTETERKRILQAAHSLPAPTTSSESEILRKLEQLKRRDTAWALHSSSLAEYARAQRIPRGLRVTLKPALFRDDEDFKQKWRGILNRCSLDLIALTIQQLHIASKDLKQQIHVLEEEYAAVPEVASNTALQELEQRIESLKQEILQVKLRKYRRDTYDYERGEVYTWMDARRLHRQQRTSSAARSERSPAQSAASEQESPLSTQSSAGSSPVPFLSWGHRKGSVRFEGGKGEARYKPPYKQRGQRYQHR</sequence>
<evidence type="ECO:0000313" key="3">
    <source>
        <dbReference type="EMBL" id="OCT86794.1"/>
    </source>
</evidence>
<accession>A0A974HQN7</accession>
<feature type="compositionally biased region" description="Low complexity" evidence="2">
    <location>
        <begin position="195"/>
        <end position="216"/>
    </location>
</feature>
<reference evidence="4" key="1">
    <citation type="journal article" date="2016" name="Nature">
        <title>Genome evolution in the allotetraploid frog Xenopus laevis.</title>
        <authorList>
            <person name="Session A.M."/>
            <person name="Uno Y."/>
            <person name="Kwon T."/>
            <person name="Chapman J.A."/>
            <person name="Toyoda A."/>
            <person name="Takahashi S."/>
            <person name="Fukui A."/>
            <person name="Hikosaka A."/>
            <person name="Suzuki A."/>
            <person name="Kondo M."/>
            <person name="van Heeringen S.J."/>
            <person name="Quigley I."/>
            <person name="Heinz S."/>
            <person name="Ogino H."/>
            <person name="Ochi H."/>
            <person name="Hellsten U."/>
            <person name="Lyons J.B."/>
            <person name="Simakov O."/>
            <person name="Putnam N."/>
            <person name="Stites J."/>
            <person name="Kuroki Y."/>
            <person name="Tanaka T."/>
            <person name="Michiue T."/>
            <person name="Watanabe M."/>
            <person name="Bogdanovic O."/>
            <person name="Lister R."/>
            <person name="Georgiou G."/>
            <person name="Paranjpe S.S."/>
            <person name="van Kruijsbergen I."/>
            <person name="Shu S."/>
            <person name="Carlson J."/>
            <person name="Kinoshita T."/>
            <person name="Ohta Y."/>
            <person name="Mawaribuchi S."/>
            <person name="Jenkins J."/>
            <person name="Grimwood J."/>
            <person name="Schmutz J."/>
            <person name="Mitros T."/>
            <person name="Mozaffari S.V."/>
            <person name="Suzuki Y."/>
            <person name="Haramoto Y."/>
            <person name="Yamamoto T.S."/>
            <person name="Takagi C."/>
            <person name="Heald R."/>
            <person name="Miller K."/>
            <person name="Haudenschild C."/>
            <person name="Kitzman J."/>
            <person name="Nakayama T."/>
            <person name="Izutsu Y."/>
            <person name="Robert J."/>
            <person name="Fortriede J."/>
            <person name="Burns K."/>
            <person name="Lotay V."/>
            <person name="Karimi K."/>
            <person name="Yasuoka Y."/>
            <person name="Dichmann D.S."/>
            <person name="Flajnik M.F."/>
            <person name="Houston D.W."/>
            <person name="Shendure J."/>
            <person name="DuPasquier L."/>
            <person name="Vize P.D."/>
            <person name="Zorn A.M."/>
            <person name="Ito M."/>
            <person name="Marcotte E.M."/>
            <person name="Wallingford J.B."/>
            <person name="Ito Y."/>
            <person name="Asashima M."/>
            <person name="Ueno N."/>
            <person name="Matsuda Y."/>
            <person name="Veenstra G.J."/>
            <person name="Fujiyama A."/>
            <person name="Harland R.M."/>
            <person name="Taira M."/>
            <person name="Rokhsar D.S."/>
        </authorList>
    </citation>
    <scope>NUCLEOTIDE SEQUENCE [LARGE SCALE GENOMIC DNA]</scope>
    <source>
        <strain evidence="4">J</strain>
    </source>
</reference>
<feature type="compositionally biased region" description="Basic residues" evidence="2">
    <location>
        <begin position="254"/>
        <end position="266"/>
    </location>
</feature>
<feature type="region of interest" description="Disordered" evidence="2">
    <location>
        <begin position="193"/>
        <end position="266"/>
    </location>
</feature>
<feature type="coiled-coil region" evidence="1">
    <location>
        <begin position="114"/>
        <end position="167"/>
    </location>
</feature>
<keyword evidence="1" id="KW-0175">Coiled coil</keyword>
<feature type="compositionally biased region" description="Polar residues" evidence="2">
    <location>
        <begin position="217"/>
        <end position="226"/>
    </location>
</feature>
<dbReference type="AlphaFoldDB" id="A0A974HQN7"/>
<evidence type="ECO:0000313" key="4">
    <source>
        <dbReference type="Proteomes" id="UP000694892"/>
    </source>
</evidence>
<evidence type="ECO:0000256" key="2">
    <source>
        <dbReference type="SAM" id="MobiDB-lite"/>
    </source>
</evidence>
<proteinExistence type="predicted"/>
<gene>
    <name evidence="3" type="ORF">XELAEV_18020483mg</name>
</gene>